<feature type="region of interest" description="Disordered" evidence="1">
    <location>
        <begin position="199"/>
        <end position="223"/>
    </location>
</feature>
<dbReference type="AlphaFoldDB" id="A0A512HWH8"/>
<dbReference type="InterPro" id="IPR023485">
    <property type="entry name" value="Ptyr_pPase"/>
</dbReference>
<dbReference type="EMBL" id="BJZQ01000010">
    <property type="protein sequence ID" value="GEO89804.1"/>
    <property type="molecule type" value="Genomic_DNA"/>
</dbReference>
<gene>
    <name evidence="3" type="ORF">AFL01nite_21310</name>
</gene>
<evidence type="ECO:0000259" key="2">
    <source>
        <dbReference type="Pfam" id="PF01451"/>
    </source>
</evidence>
<protein>
    <submittedName>
        <fullName evidence="3">Protein-tyrosine-phosphatase</fullName>
    </submittedName>
</protein>
<evidence type="ECO:0000256" key="1">
    <source>
        <dbReference type="SAM" id="MobiDB-lite"/>
    </source>
</evidence>
<sequence>MLFVCRANVCRSAVAEFVASERSSESGLHIASAGTDAVPGQEICPQAEALVAEQPKGRDFARAHRSTRLTPTLTSGSALIVTATPRERSAVARMDPAARPRTFTMVELDRLLSVLASTSGPIDLATLVAQLHGIRWQAASEHWNPPTRFDLEALKPRRAVHGLSLVDAHVSRSSNHAAVVKASRSLTFTITDHVLARIEARGTGSRDRRDQDPPGSPRTRHAG</sequence>
<comment type="caution">
    <text evidence="3">The sequence shown here is derived from an EMBL/GenBank/DDBJ whole genome shotgun (WGS) entry which is preliminary data.</text>
</comment>
<dbReference type="InterPro" id="IPR036196">
    <property type="entry name" value="Ptyr_pPase_sf"/>
</dbReference>
<evidence type="ECO:0000313" key="3">
    <source>
        <dbReference type="EMBL" id="GEO89804.1"/>
    </source>
</evidence>
<reference evidence="3 4" key="1">
    <citation type="submission" date="2019-07" db="EMBL/GenBank/DDBJ databases">
        <title>Whole genome shotgun sequence of Aeromicrobium flavum NBRC 107625.</title>
        <authorList>
            <person name="Hosoyama A."/>
            <person name="Uohara A."/>
            <person name="Ohji S."/>
            <person name="Ichikawa N."/>
        </authorList>
    </citation>
    <scope>NUCLEOTIDE SEQUENCE [LARGE SCALE GENOMIC DNA]</scope>
    <source>
        <strain evidence="3 4">NBRC 107625</strain>
    </source>
</reference>
<dbReference type="Proteomes" id="UP000321769">
    <property type="component" value="Unassembled WGS sequence"/>
</dbReference>
<dbReference type="Gene3D" id="3.40.50.2300">
    <property type="match status" value="1"/>
</dbReference>
<dbReference type="SUPFAM" id="SSF52788">
    <property type="entry name" value="Phosphotyrosine protein phosphatases I"/>
    <property type="match status" value="1"/>
</dbReference>
<feature type="domain" description="Phosphotyrosine protein phosphatase I" evidence="2">
    <location>
        <begin position="2"/>
        <end position="104"/>
    </location>
</feature>
<keyword evidence="4" id="KW-1185">Reference proteome</keyword>
<proteinExistence type="predicted"/>
<accession>A0A512HWH8</accession>
<evidence type="ECO:0000313" key="4">
    <source>
        <dbReference type="Proteomes" id="UP000321769"/>
    </source>
</evidence>
<dbReference type="Pfam" id="PF01451">
    <property type="entry name" value="LMWPc"/>
    <property type="match status" value="1"/>
</dbReference>
<feature type="compositionally biased region" description="Basic and acidic residues" evidence="1">
    <location>
        <begin position="199"/>
        <end position="212"/>
    </location>
</feature>
<name>A0A512HWH8_9ACTN</name>
<organism evidence="3 4">
    <name type="scientific">Aeromicrobium flavum</name>
    <dbReference type="NCBI Taxonomy" id="416568"/>
    <lineage>
        <taxon>Bacteria</taxon>
        <taxon>Bacillati</taxon>
        <taxon>Actinomycetota</taxon>
        <taxon>Actinomycetes</taxon>
        <taxon>Propionibacteriales</taxon>
        <taxon>Nocardioidaceae</taxon>
        <taxon>Aeromicrobium</taxon>
    </lineage>
</organism>